<keyword evidence="5 15" id="KW-0597">Phosphoprotein</keyword>
<feature type="domain" description="HPt" evidence="22">
    <location>
        <begin position="1171"/>
        <end position="1266"/>
    </location>
</feature>
<keyword evidence="13 16" id="KW-0472">Membrane</keyword>
<dbReference type="SMART" id="SM00304">
    <property type="entry name" value="HAMP"/>
    <property type="match status" value="1"/>
</dbReference>
<dbReference type="InterPro" id="IPR035965">
    <property type="entry name" value="PAS-like_dom_sf"/>
</dbReference>
<reference evidence="24" key="1">
    <citation type="journal article" date="2019" name="Int. J. Syst. Evol. Microbiol.">
        <title>The Global Catalogue of Microorganisms (GCM) 10K type strain sequencing project: providing services to taxonomists for standard genome sequencing and annotation.</title>
        <authorList>
            <consortium name="The Broad Institute Genomics Platform"/>
            <consortium name="The Broad Institute Genome Sequencing Center for Infectious Disease"/>
            <person name="Wu L."/>
            <person name="Ma J."/>
        </authorList>
    </citation>
    <scope>NUCLEOTIDE SEQUENCE [LARGE SCALE GENOMIC DNA]</scope>
    <source>
        <strain evidence="24">CGMCC 4.1641</strain>
    </source>
</reference>
<dbReference type="PROSITE" id="PS50112">
    <property type="entry name" value="PAS"/>
    <property type="match status" value="2"/>
</dbReference>
<dbReference type="PRINTS" id="PR00344">
    <property type="entry name" value="BCTRLSENSOR"/>
</dbReference>
<keyword evidence="6" id="KW-0808">Transferase</keyword>
<organism evidence="23 24">
    <name type="scientific">Cohnella boryungensis</name>
    <dbReference type="NCBI Taxonomy" id="768479"/>
    <lineage>
        <taxon>Bacteria</taxon>
        <taxon>Bacillati</taxon>
        <taxon>Bacillota</taxon>
        <taxon>Bacilli</taxon>
        <taxon>Bacillales</taxon>
        <taxon>Paenibacillaceae</taxon>
        <taxon>Cohnella</taxon>
    </lineage>
</organism>
<feature type="domain" description="PAS" evidence="19">
    <location>
        <begin position="490"/>
        <end position="527"/>
    </location>
</feature>
<dbReference type="PANTHER" id="PTHR45339">
    <property type="entry name" value="HYBRID SIGNAL TRANSDUCTION HISTIDINE KINASE J"/>
    <property type="match status" value="1"/>
</dbReference>
<feature type="domain" description="PAC" evidence="20">
    <location>
        <begin position="562"/>
        <end position="614"/>
    </location>
</feature>
<dbReference type="Pfam" id="PF00512">
    <property type="entry name" value="HisKA"/>
    <property type="match status" value="1"/>
</dbReference>
<evidence type="ECO:0000259" key="21">
    <source>
        <dbReference type="PROSITE" id="PS50885"/>
    </source>
</evidence>
<feature type="domain" description="PAC" evidence="20">
    <location>
        <begin position="441"/>
        <end position="493"/>
    </location>
</feature>
<dbReference type="NCBIfam" id="TIGR00229">
    <property type="entry name" value="sensory_box"/>
    <property type="match status" value="2"/>
</dbReference>
<dbReference type="Gene3D" id="1.10.287.130">
    <property type="match status" value="1"/>
</dbReference>
<feature type="transmembrane region" description="Helical" evidence="16">
    <location>
        <begin position="148"/>
        <end position="170"/>
    </location>
</feature>
<evidence type="ECO:0000259" key="22">
    <source>
        <dbReference type="PROSITE" id="PS50894"/>
    </source>
</evidence>
<evidence type="ECO:0000313" key="23">
    <source>
        <dbReference type="EMBL" id="MFC4306545.1"/>
    </source>
</evidence>
<evidence type="ECO:0000259" key="19">
    <source>
        <dbReference type="PROSITE" id="PS50112"/>
    </source>
</evidence>
<keyword evidence="4" id="KW-1003">Cell membrane</keyword>
<evidence type="ECO:0000259" key="18">
    <source>
        <dbReference type="PROSITE" id="PS50110"/>
    </source>
</evidence>
<dbReference type="Pfam" id="PF02518">
    <property type="entry name" value="HATPase_c"/>
    <property type="match status" value="1"/>
</dbReference>
<dbReference type="InterPro" id="IPR000014">
    <property type="entry name" value="PAS"/>
</dbReference>
<evidence type="ECO:0000256" key="11">
    <source>
        <dbReference type="ARBA" id="ARBA00022989"/>
    </source>
</evidence>
<dbReference type="Pfam" id="PF00989">
    <property type="entry name" value="PAS"/>
    <property type="match status" value="1"/>
</dbReference>
<feature type="transmembrane region" description="Helical" evidence="16">
    <location>
        <begin position="7"/>
        <end position="27"/>
    </location>
</feature>
<evidence type="ECO:0000256" key="4">
    <source>
        <dbReference type="ARBA" id="ARBA00022475"/>
    </source>
</evidence>
<evidence type="ECO:0000256" key="12">
    <source>
        <dbReference type="ARBA" id="ARBA00023012"/>
    </source>
</evidence>
<dbReference type="InterPro" id="IPR036097">
    <property type="entry name" value="HisK_dim/P_sf"/>
</dbReference>
<dbReference type="InterPro" id="IPR003594">
    <property type="entry name" value="HATPase_dom"/>
</dbReference>
<comment type="catalytic activity">
    <reaction evidence="1">
        <text>ATP + protein L-histidine = ADP + protein N-phospho-L-histidine.</text>
        <dbReference type="EC" id="2.7.13.3"/>
    </reaction>
</comment>
<dbReference type="Pfam" id="PF01627">
    <property type="entry name" value="Hpt"/>
    <property type="match status" value="1"/>
</dbReference>
<dbReference type="Gene3D" id="6.10.340.10">
    <property type="match status" value="1"/>
</dbReference>
<dbReference type="CDD" id="cd12912">
    <property type="entry name" value="PDC2_MCP_like"/>
    <property type="match status" value="1"/>
</dbReference>
<dbReference type="Proteomes" id="UP001595755">
    <property type="component" value="Unassembled WGS sequence"/>
</dbReference>
<sequence>MFRSLRFKIALALIVINTLSFVAMSLINYETSNRQMNKELLRYSLSSLKSLTTNLSTMLSLRIKEAELIGHSIPVRLRTTEERLDFLKTAVPLTNLPARHVGIANRAGNMLLTNGRTISVAEMPAFKMALTGNYNYSNMMLDEEGYPVMWMMIPFYDIDYTLLGVIGIALDSNRLLDKQLDSIGGDYEDSLMILIDQDTNLLYHADKSLVLKRNYFRDEPGSHNIFEQMKSSIEGHGEAHIFGRMVKIFYVKMPERNWYAVYSIAKSEFEAPLRKSLWMNMTLIAITEVCLGTLLYLITQRSIISRLMQVVNVTRNVATGNFYPKPLEIRSQDEMGILATSVNGMIDNLQELFEPFQAFIRHNHYAMIVTDAQFVITSFNKRAEEMLGYDEREVLGRKTLLLWHDQDQLRERAKFYSDKLQSPIQPDESVLFLVSRKGFLPNWEWTWVSRRGMRMLVSLNTSIIRHPDGTTKGYVLIARDISEIKQAVATNTRLLEIMESAHDMIASFDMRGQIFYLNKAGHAFLGIDTLNEHTQRLNQYMPIPTTVRFAEGLSEARKHGYWQSEIEFITAGGAAQITSITVVAHQTKDDRDIFYSTIVRDISDQKEVQRQLLEAKEEADRANEAKSSFFARMSHEIRTPLNGIIGLTHLLQRSELTDIQSDYLRQVSVSSYNLLGILNDILDFSKLEADKLSLECVPFRLEELLERLSGLFSVLLGPKPVDFIIHSDPRIPDWLDGDPVRLEQVLLNLGSNAIKFTNHGLIELSIEAVELTQRNVHLKFTVKDSGIGMTDEQRERLFMPFVQADEKTSRKYGGTGLGLVISHTLVERMGGSISVQSAYHVGSTFAFDLTLPLSDNRTLTDRAQFPGMKIIVLEDQNQVAEHWRIMLSSFGCEAVALSSWQEAELLLQQSRWDAMIVDMEAGDMHGEETWMDWKSKLNQSGVKVISSTTLLGRDALQLLPADYKPDAVLVKPSSLLLVQQALHVISRSMKGLPIRDIDKAQTAAVLPVADKERTENVRLWVVDDQIINRLVVQQLLSSYGYSADLLESGREAVELLGEGEAQVDLILMDLHMPEMDGIEATALIRRRHSSDKLPIIALTADVTMEMHMRCKEAGMNDIITKPIEPDILLEVIGKWLPSRPSVPSVRPVETELWPDLPGLRPAAALQRLNGKGELYLKLLYKFSQEYSDVRQRLAALLRQGDRMDAVRLVHSLRGAAGHLGAVVIQEAAATMEKMLQSNAPVEEYEQEFYHYLEEGMDSIATLLRRKRS</sequence>
<evidence type="ECO:0000256" key="14">
    <source>
        <dbReference type="PROSITE-ProRule" id="PRU00110"/>
    </source>
</evidence>
<feature type="domain" description="Response regulatory" evidence="18">
    <location>
        <begin position="1018"/>
        <end position="1136"/>
    </location>
</feature>
<feature type="domain" description="PAS" evidence="19">
    <location>
        <begin position="367"/>
        <end position="408"/>
    </location>
</feature>
<dbReference type="PANTHER" id="PTHR45339:SF1">
    <property type="entry name" value="HYBRID SIGNAL TRANSDUCTION HISTIDINE KINASE J"/>
    <property type="match status" value="1"/>
</dbReference>
<feature type="modified residue" description="4-aspartylphosphate" evidence="15">
    <location>
        <position position="1069"/>
    </location>
</feature>
<evidence type="ECO:0000256" key="15">
    <source>
        <dbReference type="PROSITE-ProRule" id="PRU00169"/>
    </source>
</evidence>
<dbReference type="InterPro" id="IPR008207">
    <property type="entry name" value="Sig_transdc_His_kin_Hpt_dom"/>
</dbReference>
<dbReference type="Pfam" id="PF00672">
    <property type="entry name" value="HAMP"/>
    <property type="match status" value="1"/>
</dbReference>
<dbReference type="SMART" id="SM00387">
    <property type="entry name" value="HATPase_c"/>
    <property type="match status" value="1"/>
</dbReference>
<dbReference type="SUPFAM" id="SSF47226">
    <property type="entry name" value="Histidine-containing phosphotransfer domain, HPT domain"/>
    <property type="match status" value="1"/>
</dbReference>
<dbReference type="Gene3D" id="3.30.450.20">
    <property type="entry name" value="PAS domain"/>
    <property type="match status" value="3"/>
</dbReference>
<feature type="transmembrane region" description="Helical" evidence="16">
    <location>
        <begin position="277"/>
        <end position="298"/>
    </location>
</feature>
<feature type="modified residue" description="Phosphohistidine" evidence="14">
    <location>
        <position position="1210"/>
    </location>
</feature>
<dbReference type="InterPro" id="IPR004358">
    <property type="entry name" value="Sig_transdc_His_kin-like_C"/>
</dbReference>
<dbReference type="PROSITE" id="PS50894">
    <property type="entry name" value="HPT"/>
    <property type="match status" value="1"/>
</dbReference>
<dbReference type="PROSITE" id="PS50110">
    <property type="entry name" value="RESPONSE_REGULATORY"/>
    <property type="match status" value="2"/>
</dbReference>
<keyword evidence="8" id="KW-0547">Nucleotide-binding</keyword>
<dbReference type="EMBL" id="JBHSED010000065">
    <property type="protein sequence ID" value="MFC4306545.1"/>
    <property type="molecule type" value="Genomic_DNA"/>
</dbReference>
<evidence type="ECO:0000256" key="13">
    <source>
        <dbReference type="ARBA" id="ARBA00023136"/>
    </source>
</evidence>
<dbReference type="InterPro" id="IPR005467">
    <property type="entry name" value="His_kinase_dom"/>
</dbReference>
<dbReference type="InterPro" id="IPR013767">
    <property type="entry name" value="PAS_fold"/>
</dbReference>
<gene>
    <name evidence="23" type="ORF">ACFO1S_24290</name>
</gene>
<dbReference type="SUPFAM" id="SSF158472">
    <property type="entry name" value="HAMP domain-like"/>
    <property type="match status" value="1"/>
</dbReference>
<dbReference type="CDD" id="cd00082">
    <property type="entry name" value="HisKA"/>
    <property type="match status" value="1"/>
</dbReference>
<evidence type="ECO:0000256" key="3">
    <source>
        <dbReference type="ARBA" id="ARBA00012438"/>
    </source>
</evidence>
<comment type="subcellular location">
    <subcellularLocation>
        <location evidence="2">Cell membrane</location>
        <topology evidence="2">Multi-pass membrane protein</topology>
    </subcellularLocation>
</comment>
<dbReference type="InterPro" id="IPR011006">
    <property type="entry name" value="CheY-like_superfamily"/>
</dbReference>
<dbReference type="Pfam" id="PF13188">
    <property type="entry name" value="PAS_8"/>
    <property type="match status" value="1"/>
</dbReference>
<evidence type="ECO:0000256" key="1">
    <source>
        <dbReference type="ARBA" id="ARBA00000085"/>
    </source>
</evidence>
<evidence type="ECO:0000256" key="16">
    <source>
        <dbReference type="SAM" id="Phobius"/>
    </source>
</evidence>
<keyword evidence="24" id="KW-1185">Reference proteome</keyword>
<dbReference type="SUPFAM" id="SSF47384">
    <property type="entry name" value="Homodimeric domain of signal transducing histidine kinase"/>
    <property type="match status" value="1"/>
</dbReference>
<dbReference type="CDD" id="cd00088">
    <property type="entry name" value="HPT"/>
    <property type="match status" value="1"/>
</dbReference>
<evidence type="ECO:0000256" key="9">
    <source>
        <dbReference type="ARBA" id="ARBA00022777"/>
    </source>
</evidence>
<dbReference type="SUPFAM" id="SSF52172">
    <property type="entry name" value="CheY-like"/>
    <property type="match status" value="2"/>
</dbReference>
<accession>A0ABV8SH25</accession>
<dbReference type="PROSITE" id="PS50885">
    <property type="entry name" value="HAMP"/>
    <property type="match status" value="1"/>
</dbReference>
<dbReference type="InterPro" id="IPR036641">
    <property type="entry name" value="HPT_dom_sf"/>
</dbReference>
<dbReference type="SUPFAM" id="SSF55874">
    <property type="entry name" value="ATPase domain of HSP90 chaperone/DNA topoisomerase II/histidine kinase"/>
    <property type="match status" value="1"/>
</dbReference>
<dbReference type="Pfam" id="PF00072">
    <property type="entry name" value="Response_reg"/>
    <property type="match status" value="1"/>
</dbReference>
<feature type="domain" description="Response regulatory" evidence="18">
    <location>
        <begin position="869"/>
        <end position="986"/>
    </location>
</feature>
<dbReference type="InterPro" id="IPR001789">
    <property type="entry name" value="Sig_transdc_resp-reg_receiver"/>
</dbReference>
<comment type="caution">
    <text evidence="23">The sequence shown here is derived from an EMBL/GenBank/DDBJ whole genome shotgun (WGS) entry which is preliminary data.</text>
</comment>
<dbReference type="SMART" id="SM00448">
    <property type="entry name" value="REC"/>
    <property type="match status" value="2"/>
</dbReference>
<keyword evidence="7 16" id="KW-0812">Transmembrane</keyword>
<dbReference type="InterPro" id="IPR036890">
    <property type="entry name" value="HATPase_C_sf"/>
</dbReference>
<name>A0ABV8SH25_9BACL</name>
<dbReference type="InterPro" id="IPR003660">
    <property type="entry name" value="HAMP_dom"/>
</dbReference>
<dbReference type="RefSeq" id="WP_204602488.1">
    <property type="nucleotide sequence ID" value="NZ_JBHSED010000065.1"/>
</dbReference>
<dbReference type="InterPro" id="IPR003661">
    <property type="entry name" value="HisK_dim/P_dom"/>
</dbReference>
<feature type="domain" description="Histidine kinase" evidence="17">
    <location>
        <begin position="632"/>
        <end position="853"/>
    </location>
</feature>
<dbReference type="CDD" id="cd06225">
    <property type="entry name" value="HAMP"/>
    <property type="match status" value="1"/>
</dbReference>
<keyword evidence="10" id="KW-0067">ATP-binding</keyword>
<proteinExistence type="predicted"/>
<keyword evidence="12" id="KW-0902">Two-component regulatory system</keyword>
<feature type="domain" description="HAMP" evidence="21">
    <location>
        <begin position="301"/>
        <end position="354"/>
    </location>
</feature>
<dbReference type="Gene3D" id="3.30.565.10">
    <property type="entry name" value="Histidine kinase-like ATPase, C-terminal domain"/>
    <property type="match status" value="1"/>
</dbReference>
<evidence type="ECO:0000256" key="10">
    <source>
        <dbReference type="ARBA" id="ARBA00022840"/>
    </source>
</evidence>
<evidence type="ECO:0000259" key="17">
    <source>
        <dbReference type="PROSITE" id="PS50109"/>
    </source>
</evidence>
<dbReference type="CDD" id="cd16922">
    <property type="entry name" value="HATPase_EvgS-ArcB-TorS-like"/>
    <property type="match status" value="1"/>
</dbReference>
<dbReference type="PROSITE" id="PS50109">
    <property type="entry name" value="HIS_KIN"/>
    <property type="match status" value="1"/>
</dbReference>
<feature type="modified residue" description="4-aspartylphosphate" evidence="15">
    <location>
        <position position="918"/>
    </location>
</feature>
<evidence type="ECO:0000259" key="20">
    <source>
        <dbReference type="PROSITE" id="PS50113"/>
    </source>
</evidence>
<keyword evidence="11 16" id="KW-1133">Transmembrane helix</keyword>
<keyword evidence="9" id="KW-0418">Kinase</keyword>
<dbReference type="CDD" id="cd17546">
    <property type="entry name" value="REC_hyHK_CKI1_RcsC-like"/>
    <property type="match status" value="1"/>
</dbReference>
<evidence type="ECO:0000256" key="2">
    <source>
        <dbReference type="ARBA" id="ARBA00004651"/>
    </source>
</evidence>
<dbReference type="SUPFAM" id="SSF55785">
    <property type="entry name" value="PYP-like sensor domain (PAS domain)"/>
    <property type="match status" value="2"/>
</dbReference>
<dbReference type="SMART" id="SM00388">
    <property type="entry name" value="HisKA"/>
    <property type="match status" value="1"/>
</dbReference>
<dbReference type="SMART" id="SM00091">
    <property type="entry name" value="PAS"/>
    <property type="match status" value="2"/>
</dbReference>
<dbReference type="InterPro" id="IPR000700">
    <property type="entry name" value="PAS-assoc_C"/>
</dbReference>
<dbReference type="CDD" id="cd00130">
    <property type="entry name" value="PAS"/>
    <property type="match status" value="2"/>
</dbReference>
<dbReference type="SMART" id="SM00073">
    <property type="entry name" value="HPT"/>
    <property type="match status" value="1"/>
</dbReference>
<evidence type="ECO:0000256" key="8">
    <source>
        <dbReference type="ARBA" id="ARBA00022741"/>
    </source>
</evidence>
<dbReference type="Gene3D" id="1.20.120.160">
    <property type="entry name" value="HPT domain"/>
    <property type="match status" value="1"/>
</dbReference>
<evidence type="ECO:0000256" key="5">
    <source>
        <dbReference type="ARBA" id="ARBA00022553"/>
    </source>
</evidence>
<dbReference type="EC" id="2.7.13.3" evidence="3"/>
<evidence type="ECO:0000256" key="7">
    <source>
        <dbReference type="ARBA" id="ARBA00022692"/>
    </source>
</evidence>
<protein>
    <recommendedName>
        <fullName evidence="3">histidine kinase</fullName>
        <ecNumber evidence="3">2.7.13.3</ecNumber>
    </recommendedName>
</protein>
<evidence type="ECO:0000313" key="24">
    <source>
        <dbReference type="Proteomes" id="UP001595755"/>
    </source>
</evidence>
<dbReference type="PROSITE" id="PS50113">
    <property type="entry name" value="PAC"/>
    <property type="match status" value="2"/>
</dbReference>
<evidence type="ECO:0000256" key="6">
    <source>
        <dbReference type="ARBA" id="ARBA00022679"/>
    </source>
</evidence>
<dbReference type="Gene3D" id="3.40.50.2300">
    <property type="match status" value="2"/>
</dbReference>